<dbReference type="CDD" id="cd00934">
    <property type="entry name" value="PTB"/>
    <property type="match status" value="1"/>
</dbReference>
<proteinExistence type="predicted"/>
<dbReference type="InterPro" id="IPR011993">
    <property type="entry name" value="PH-like_dom_sf"/>
</dbReference>
<name>A0ABR4Q7A2_9CEST</name>
<dbReference type="SUPFAM" id="SSF50729">
    <property type="entry name" value="PH domain-like"/>
    <property type="match status" value="1"/>
</dbReference>
<reference evidence="1 2" key="1">
    <citation type="journal article" date="2022" name="Front. Cell. Infect. Microbiol.">
        <title>The Genomes of Two Strains of Taenia crassiceps the Animal Model for the Study of Human Cysticercosis.</title>
        <authorList>
            <person name="Bobes R.J."/>
            <person name="Estrada K."/>
            <person name="Rios-Valencia D.G."/>
            <person name="Calderon-Gallegos A."/>
            <person name="de la Torre P."/>
            <person name="Carrero J.C."/>
            <person name="Sanchez-Flores A."/>
            <person name="Laclette J.P."/>
        </authorList>
    </citation>
    <scope>NUCLEOTIDE SEQUENCE [LARGE SCALE GENOMIC DNA]</scope>
    <source>
        <strain evidence="1">WFUcys</strain>
    </source>
</reference>
<dbReference type="Gene3D" id="2.30.29.30">
    <property type="entry name" value="Pleckstrin-homology domain (PH domain)/Phosphotyrosine-binding domain (PTB)"/>
    <property type="match status" value="1"/>
</dbReference>
<dbReference type="Proteomes" id="UP001651158">
    <property type="component" value="Unassembled WGS sequence"/>
</dbReference>
<protein>
    <submittedName>
        <fullName evidence="1">Uncharacterized protein</fullName>
    </submittedName>
</protein>
<gene>
    <name evidence="1" type="ORF">TcWFU_004880</name>
</gene>
<sequence>MAKHTYHPFPLISRKKTSGKDCKSCFLSISESATLLGTANVPNPHGNGICHYAYLLIRKLNEVGNHKSELVTLCVDRSGTTAKDKSNNIKLKFPHENLTYVWVHPNEPRVLGVIVTFKDHETEKTVSRFTAFKMSSKAKKFAYRLQHIYCEYMDGLHAKLSTISVIIDEVPILENIDKSFRGDELIHKNANFARMEISNALLQARNRPVLSRRSNSSVDGLKSLDPLRFHGMTHEELRRIPSSSSNTR</sequence>
<dbReference type="EMBL" id="JAKROA010000008">
    <property type="protein sequence ID" value="KAL5105461.1"/>
    <property type="molecule type" value="Genomic_DNA"/>
</dbReference>
<accession>A0ABR4Q7A2</accession>
<comment type="caution">
    <text evidence="1">The sequence shown here is derived from an EMBL/GenBank/DDBJ whole genome shotgun (WGS) entry which is preliminary data.</text>
</comment>
<keyword evidence="2" id="KW-1185">Reference proteome</keyword>
<organism evidence="1 2">
    <name type="scientific">Taenia crassiceps</name>
    <dbReference type="NCBI Taxonomy" id="6207"/>
    <lineage>
        <taxon>Eukaryota</taxon>
        <taxon>Metazoa</taxon>
        <taxon>Spiralia</taxon>
        <taxon>Lophotrochozoa</taxon>
        <taxon>Platyhelminthes</taxon>
        <taxon>Cestoda</taxon>
        <taxon>Eucestoda</taxon>
        <taxon>Cyclophyllidea</taxon>
        <taxon>Taeniidae</taxon>
        <taxon>Taenia</taxon>
    </lineage>
</organism>
<evidence type="ECO:0000313" key="1">
    <source>
        <dbReference type="EMBL" id="KAL5105461.1"/>
    </source>
</evidence>
<evidence type="ECO:0000313" key="2">
    <source>
        <dbReference type="Proteomes" id="UP001651158"/>
    </source>
</evidence>